<reference evidence="9 10" key="1">
    <citation type="submission" date="2018-08" db="EMBL/GenBank/DDBJ databases">
        <title>Genomic investigation of the strawberry pathogen Phytophthora fragariae indicates pathogenicity is determined by transcriptional variation in three key races.</title>
        <authorList>
            <person name="Adams T.M."/>
            <person name="Armitage A.D."/>
            <person name="Sobczyk M.K."/>
            <person name="Bates H.J."/>
            <person name="Dunwell J.M."/>
            <person name="Nellist C.F."/>
            <person name="Harrison R.J."/>
        </authorList>
    </citation>
    <scope>NUCLEOTIDE SEQUENCE [LARGE SCALE GENOMIC DNA]</scope>
    <source>
        <strain evidence="7 11">A4</strain>
        <strain evidence="6 12">BC-1</strain>
        <strain evidence="5 10">NOV-27</strain>
        <strain evidence="4 13">NOV-5</strain>
        <strain evidence="3 14">NOV-71</strain>
        <strain evidence="8 15">NOV-77</strain>
        <strain evidence="2 9">NOV-9</strain>
    </source>
</reference>
<dbReference type="EMBL" id="QXGF01001862">
    <property type="protein sequence ID" value="KAE8927344.1"/>
    <property type="molecule type" value="Genomic_DNA"/>
</dbReference>
<evidence type="ECO:0000313" key="10">
    <source>
        <dbReference type="Proteomes" id="UP000433483"/>
    </source>
</evidence>
<evidence type="ECO:0000313" key="11">
    <source>
        <dbReference type="Proteomes" id="UP000437068"/>
    </source>
</evidence>
<dbReference type="EMBL" id="QXFZ01000876">
    <property type="protein sequence ID" value="KAE9102372.1"/>
    <property type="molecule type" value="Genomic_DNA"/>
</dbReference>
<evidence type="ECO:0000313" key="15">
    <source>
        <dbReference type="Proteomes" id="UP000486351"/>
    </source>
</evidence>
<dbReference type="Proteomes" id="UP000440732">
    <property type="component" value="Unassembled WGS sequence"/>
</dbReference>
<name>A0A6A4CVA4_9STRA</name>
<evidence type="ECO:0000313" key="12">
    <source>
        <dbReference type="Proteomes" id="UP000440367"/>
    </source>
</evidence>
<evidence type="ECO:0000313" key="3">
    <source>
        <dbReference type="EMBL" id="KAE9102372.1"/>
    </source>
</evidence>
<dbReference type="Proteomes" id="UP000486351">
    <property type="component" value="Unassembled WGS sequence"/>
</dbReference>
<dbReference type="Proteomes" id="UP000437068">
    <property type="component" value="Unassembled WGS sequence"/>
</dbReference>
<comment type="caution">
    <text evidence="7">The sequence shown here is derived from an EMBL/GenBank/DDBJ whole genome shotgun (WGS) entry which is preliminary data.</text>
</comment>
<evidence type="ECO:0000256" key="1">
    <source>
        <dbReference type="SAM" id="SignalP"/>
    </source>
</evidence>
<sequence>MMKMLDGSFMMIIIAFNITLMELGWHQADWIGGTLTPKADCGSRLPLWNRHQSQQQTIVVSYFIFNLLKPRVRYLRNQKCIHRRSSQWMTQKNVSSVNYVIFRDGWTLRAQMRLRQHAGGTNLKPS</sequence>
<organism evidence="7 11">
    <name type="scientific">Phytophthora fragariae</name>
    <dbReference type="NCBI Taxonomy" id="53985"/>
    <lineage>
        <taxon>Eukaryota</taxon>
        <taxon>Sar</taxon>
        <taxon>Stramenopiles</taxon>
        <taxon>Oomycota</taxon>
        <taxon>Peronosporomycetes</taxon>
        <taxon>Peronosporales</taxon>
        <taxon>Peronosporaceae</taxon>
        <taxon>Phytophthora</taxon>
    </lineage>
</organism>
<gene>
    <name evidence="7" type="ORF">PF001_g17139</name>
    <name evidence="6" type="ORF">PF002_g6401</name>
    <name evidence="5" type="ORF">PF005_g14815</name>
    <name evidence="4" type="ORF">PF006_g19965</name>
    <name evidence="3" type="ORF">PF007_g14792</name>
    <name evidence="8" type="ORF">PF008_g20664</name>
    <name evidence="2" type="ORF">PF009_g22491</name>
</gene>
<dbReference type="EMBL" id="QXGA01001703">
    <property type="protein sequence ID" value="KAE9112513.1"/>
    <property type="molecule type" value="Genomic_DNA"/>
</dbReference>
<dbReference type="AlphaFoldDB" id="A0A6A4CVA4"/>
<evidence type="ECO:0000313" key="14">
    <source>
        <dbReference type="Proteomes" id="UP000441208"/>
    </source>
</evidence>
<evidence type="ECO:0008006" key="16">
    <source>
        <dbReference type="Google" id="ProtNLM"/>
    </source>
</evidence>
<evidence type="ECO:0000313" key="13">
    <source>
        <dbReference type="Proteomes" id="UP000440732"/>
    </source>
</evidence>
<evidence type="ECO:0000313" key="5">
    <source>
        <dbReference type="EMBL" id="KAE9201806.1"/>
    </source>
</evidence>
<dbReference type="EMBL" id="QXGE01001220">
    <property type="protein sequence ID" value="KAE9295852.1"/>
    <property type="molecule type" value="Genomic_DNA"/>
</dbReference>
<evidence type="ECO:0000313" key="2">
    <source>
        <dbReference type="EMBL" id="KAE8927344.1"/>
    </source>
</evidence>
<dbReference type="OrthoDB" id="10272190at2759"/>
<dbReference type="EMBL" id="QXGD01000222">
    <property type="protein sequence ID" value="KAE9247163.1"/>
    <property type="molecule type" value="Genomic_DNA"/>
</dbReference>
<dbReference type="Proteomes" id="UP000429523">
    <property type="component" value="Unassembled WGS sequence"/>
</dbReference>
<evidence type="ECO:0000313" key="4">
    <source>
        <dbReference type="EMBL" id="KAE9112513.1"/>
    </source>
</evidence>
<evidence type="ECO:0000313" key="7">
    <source>
        <dbReference type="EMBL" id="KAE9295852.1"/>
    </source>
</evidence>
<protein>
    <recommendedName>
        <fullName evidence="16">Secreted protein</fullName>
    </recommendedName>
</protein>
<dbReference type="EMBL" id="QXFY01001782">
    <property type="protein sequence ID" value="KAE9309593.1"/>
    <property type="molecule type" value="Genomic_DNA"/>
</dbReference>
<feature type="chain" id="PRO_5036167280" description="Secreted protein" evidence="1">
    <location>
        <begin position="29"/>
        <end position="126"/>
    </location>
</feature>
<accession>A0A6A4CVA4</accession>
<keyword evidence="10" id="KW-1185">Reference proteome</keyword>
<feature type="signal peptide" evidence="1">
    <location>
        <begin position="1"/>
        <end position="28"/>
    </location>
</feature>
<dbReference type="Proteomes" id="UP000441208">
    <property type="component" value="Unassembled WGS sequence"/>
</dbReference>
<evidence type="ECO:0000313" key="6">
    <source>
        <dbReference type="EMBL" id="KAE9247163.1"/>
    </source>
</evidence>
<dbReference type="EMBL" id="QXGB01000891">
    <property type="protein sequence ID" value="KAE9201806.1"/>
    <property type="molecule type" value="Genomic_DNA"/>
</dbReference>
<dbReference type="Proteomes" id="UP000440367">
    <property type="component" value="Unassembled WGS sequence"/>
</dbReference>
<dbReference type="Proteomes" id="UP000433483">
    <property type="component" value="Unassembled WGS sequence"/>
</dbReference>
<evidence type="ECO:0000313" key="9">
    <source>
        <dbReference type="Proteomes" id="UP000429523"/>
    </source>
</evidence>
<keyword evidence="1" id="KW-0732">Signal</keyword>
<proteinExistence type="predicted"/>
<evidence type="ECO:0000313" key="8">
    <source>
        <dbReference type="EMBL" id="KAE9309593.1"/>
    </source>
</evidence>